<accession>A0A9D9HNB0</accession>
<evidence type="ECO:0000313" key="3">
    <source>
        <dbReference type="Proteomes" id="UP000823638"/>
    </source>
</evidence>
<evidence type="ECO:0000313" key="2">
    <source>
        <dbReference type="EMBL" id="MBO8457147.1"/>
    </source>
</evidence>
<dbReference type="EMBL" id="JADIMM010000034">
    <property type="protein sequence ID" value="MBO8457147.1"/>
    <property type="molecule type" value="Genomic_DNA"/>
</dbReference>
<proteinExistence type="predicted"/>
<feature type="chain" id="PRO_5039678834" evidence="1">
    <location>
        <begin position="21"/>
        <end position="317"/>
    </location>
</feature>
<evidence type="ECO:0000256" key="1">
    <source>
        <dbReference type="SAM" id="SignalP"/>
    </source>
</evidence>
<sequence>MKKFLRAVTFVAMVCLIATGCTNINDPTTLKEEQFVVNKMWLSGFSISGLDESFDGKTAELKMVTKVETVVDGKVDEGQTSNTEKTIASATVGDTVKSYISGCAYVKLDKPVLIERDKDKTEVVDKKTTKNTSTSYYVKITTDSGVVVVKALGDDNALENAVLEVVPSPYGTKDDELEARFVTVQASNAKDSAEIIGTFAWAENVKEPLDKLEEYPTVIASAWGNYALDFKDGDEASVTITEDKDTNWDGAEFGVVYGTTDKVDWGTKYTGATLSAKDTYYPCTKGAGDNNKIDGDVSLPITITVKIVGRNVSVKYN</sequence>
<feature type="signal peptide" evidence="1">
    <location>
        <begin position="1"/>
        <end position="20"/>
    </location>
</feature>
<keyword evidence="1" id="KW-0732">Signal</keyword>
<gene>
    <name evidence="2" type="ORF">IAA81_02830</name>
</gene>
<reference evidence="2" key="2">
    <citation type="journal article" date="2021" name="PeerJ">
        <title>Extensive microbial diversity within the chicken gut microbiome revealed by metagenomics and culture.</title>
        <authorList>
            <person name="Gilroy R."/>
            <person name="Ravi A."/>
            <person name="Getino M."/>
            <person name="Pursley I."/>
            <person name="Horton D.L."/>
            <person name="Alikhan N.F."/>
            <person name="Baker D."/>
            <person name="Gharbi K."/>
            <person name="Hall N."/>
            <person name="Watson M."/>
            <person name="Adriaenssens E.M."/>
            <person name="Foster-Nyarko E."/>
            <person name="Jarju S."/>
            <person name="Secka A."/>
            <person name="Antonio M."/>
            <person name="Oren A."/>
            <person name="Chaudhuri R.R."/>
            <person name="La Ragione R."/>
            <person name="Hildebrand F."/>
            <person name="Pallen M.J."/>
        </authorList>
    </citation>
    <scope>NUCLEOTIDE SEQUENCE</scope>
    <source>
        <strain evidence="2">10532</strain>
    </source>
</reference>
<dbReference type="PROSITE" id="PS51257">
    <property type="entry name" value="PROKAR_LIPOPROTEIN"/>
    <property type="match status" value="1"/>
</dbReference>
<comment type="caution">
    <text evidence="2">The sequence shown here is derived from an EMBL/GenBank/DDBJ whole genome shotgun (WGS) entry which is preliminary data.</text>
</comment>
<organism evidence="2 3">
    <name type="scientific">Candidatus Gallitreponema excrementavium</name>
    <dbReference type="NCBI Taxonomy" id="2840840"/>
    <lineage>
        <taxon>Bacteria</taxon>
        <taxon>Pseudomonadati</taxon>
        <taxon>Spirochaetota</taxon>
        <taxon>Spirochaetia</taxon>
        <taxon>Spirochaetales</taxon>
        <taxon>Candidatus Gallitreponema</taxon>
    </lineage>
</organism>
<protein>
    <submittedName>
        <fullName evidence="2">Uncharacterized protein</fullName>
    </submittedName>
</protein>
<name>A0A9D9HNB0_9SPIR</name>
<dbReference type="AlphaFoldDB" id="A0A9D9HNB0"/>
<dbReference type="Proteomes" id="UP000823638">
    <property type="component" value="Unassembled WGS sequence"/>
</dbReference>
<reference evidence="2" key="1">
    <citation type="submission" date="2020-10" db="EMBL/GenBank/DDBJ databases">
        <authorList>
            <person name="Gilroy R."/>
        </authorList>
    </citation>
    <scope>NUCLEOTIDE SEQUENCE</scope>
    <source>
        <strain evidence="2">10532</strain>
    </source>
</reference>